<keyword evidence="2" id="KW-1185">Reference proteome</keyword>
<protein>
    <submittedName>
        <fullName evidence="1">Uncharacterized protein</fullName>
    </submittedName>
</protein>
<evidence type="ECO:0000313" key="2">
    <source>
        <dbReference type="Proteomes" id="UP001229421"/>
    </source>
</evidence>
<dbReference type="AlphaFoldDB" id="A0AAD8PBK6"/>
<gene>
    <name evidence="1" type="ORF">QVD17_06839</name>
</gene>
<evidence type="ECO:0000313" key="1">
    <source>
        <dbReference type="EMBL" id="KAK1441003.1"/>
    </source>
</evidence>
<dbReference type="Proteomes" id="UP001229421">
    <property type="component" value="Unassembled WGS sequence"/>
</dbReference>
<organism evidence="1 2">
    <name type="scientific">Tagetes erecta</name>
    <name type="common">African marigold</name>
    <dbReference type="NCBI Taxonomy" id="13708"/>
    <lineage>
        <taxon>Eukaryota</taxon>
        <taxon>Viridiplantae</taxon>
        <taxon>Streptophyta</taxon>
        <taxon>Embryophyta</taxon>
        <taxon>Tracheophyta</taxon>
        <taxon>Spermatophyta</taxon>
        <taxon>Magnoliopsida</taxon>
        <taxon>eudicotyledons</taxon>
        <taxon>Gunneridae</taxon>
        <taxon>Pentapetalae</taxon>
        <taxon>asterids</taxon>
        <taxon>campanulids</taxon>
        <taxon>Asterales</taxon>
        <taxon>Asteraceae</taxon>
        <taxon>Asteroideae</taxon>
        <taxon>Heliantheae alliance</taxon>
        <taxon>Tageteae</taxon>
        <taxon>Tagetes</taxon>
    </lineage>
</organism>
<name>A0AAD8PBK6_TARER</name>
<dbReference type="EMBL" id="JAUHHV010000001">
    <property type="protein sequence ID" value="KAK1441003.1"/>
    <property type="molecule type" value="Genomic_DNA"/>
</dbReference>
<accession>A0AAD8PBK6</accession>
<comment type="caution">
    <text evidence="1">The sequence shown here is derived from an EMBL/GenBank/DDBJ whole genome shotgun (WGS) entry which is preliminary data.</text>
</comment>
<reference evidence="1" key="1">
    <citation type="journal article" date="2023" name="bioRxiv">
        <title>Improved chromosome-level genome assembly for marigold (Tagetes erecta).</title>
        <authorList>
            <person name="Jiang F."/>
            <person name="Yuan L."/>
            <person name="Wang S."/>
            <person name="Wang H."/>
            <person name="Xu D."/>
            <person name="Wang A."/>
            <person name="Fan W."/>
        </authorList>
    </citation>
    <scope>NUCLEOTIDE SEQUENCE</scope>
    <source>
        <strain evidence="1">WSJ</strain>
        <tissue evidence="1">Leaf</tissue>
    </source>
</reference>
<sequence length="127" mass="13934">METDVVSKPASARKVKFQEETGPQIEGIARKVVNIDGPRYLPRRGKVTNSNDGIMEKQDNMVISKTSDSGVHSSVVSYAATVQTGLAKSSMNFRFLESLDNQEGVDVVLPRESVKVVQEKLAFTLYG</sequence>
<proteinExistence type="predicted"/>